<dbReference type="Pfam" id="PF00702">
    <property type="entry name" value="Hydrolase"/>
    <property type="match status" value="1"/>
</dbReference>
<sequence>MTTTDERPLPAPIDALLRYRWVVVWGVLLAVALVLQASPARAAVPWLLGGGSAIAAVPEAVRMIRTLRGGRVGIDVLAIAAVASTLAVGEWWAAAVVVLMLLVGSALEESAAHRARERLSALIADAPAIAHVRVDGGDRDVPVADVAVGSSLVVRPGETVPVDAVLATAAMLDLVRLTGESVPVEAAPGDRVSSGAVVVGAPIACRSVASAVDSEYQRVVRLVADASASRAPMVRLADRYALPFTALSATIAAIGWIVSGDPVRFAEVLVVATPCPLLLAAPIAFVSGIGAAARSGVIVRDGAAIEVLSRVRCVAFDKTGTLTEGRPHVTAVRAVDRAPDELLRIAAAVERGSGHVFAAPIVAEAERRGLHPLAAEAVTEAAGAGVHAVVGAEDVVLGTARFLEGLGVHPAPSAPAAGESVVDVAVGGRFAGAVLLADQPRAEAREVVTALRGLGVEHVLLVTGDRTATAEAIAARIGIDEVHADCRPEDKVRVVRDAQPRPVAMVGDGVNDAPVLAAADVGVAMGARGSGAASEAADVVVLVDDLRRLVDGVRVARRTVRVALQAIGVGIALSIGLMLVAVTGVLPALTGALLQEVVDLVTIVLALRMAGSVRRGRERAGATADRSAVPRA</sequence>
<name>A0A4R7FKJ9_9MICO</name>
<evidence type="ECO:0000256" key="3">
    <source>
        <dbReference type="ARBA" id="ARBA00022692"/>
    </source>
</evidence>
<dbReference type="Gene3D" id="3.40.50.1000">
    <property type="entry name" value="HAD superfamily/HAD-like"/>
    <property type="match status" value="1"/>
</dbReference>
<dbReference type="InterPro" id="IPR027256">
    <property type="entry name" value="P-typ_ATPase_IB"/>
</dbReference>
<feature type="transmembrane region" description="Helical" evidence="6">
    <location>
        <begin position="91"/>
        <end position="108"/>
    </location>
</feature>
<dbReference type="NCBIfam" id="TIGR01494">
    <property type="entry name" value="ATPase_P-type"/>
    <property type="match status" value="1"/>
</dbReference>
<comment type="caution">
    <text evidence="8">The sequence shown here is derived from an EMBL/GenBank/DDBJ whole genome shotgun (WGS) entry which is preliminary data.</text>
</comment>
<dbReference type="SUPFAM" id="SSF81665">
    <property type="entry name" value="Calcium ATPase, transmembrane domain M"/>
    <property type="match status" value="1"/>
</dbReference>
<dbReference type="NCBIfam" id="TIGR01512">
    <property type="entry name" value="ATPase-IB2_Cd"/>
    <property type="match status" value="1"/>
</dbReference>
<dbReference type="EMBL" id="SOAM01000002">
    <property type="protein sequence ID" value="TDS76869.1"/>
    <property type="molecule type" value="Genomic_DNA"/>
</dbReference>
<dbReference type="AlphaFoldDB" id="A0A4R7FKJ9"/>
<dbReference type="GO" id="GO:0005886">
    <property type="term" value="C:plasma membrane"/>
    <property type="evidence" value="ECO:0007669"/>
    <property type="project" value="UniProtKB-SubCell"/>
</dbReference>
<dbReference type="InterPro" id="IPR023214">
    <property type="entry name" value="HAD_sf"/>
</dbReference>
<feature type="transmembrane region" description="Helical" evidence="6">
    <location>
        <begin position="592"/>
        <end position="610"/>
    </location>
</feature>
<dbReference type="Gene3D" id="2.70.150.10">
    <property type="entry name" value="Calcium-transporting ATPase, cytoplasmic transduction domain A"/>
    <property type="match status" value="1"/>
</dbReference>
<feature type="transmembrane region" description="Helical" evidence="6">
    <location>
        <begin position="21"/>
        <end position="37"/>
    </location>
</feature>
<feature type="transmembrane region" description="Helical" evidence="6">
    <location>
        <begin position="562"/>
        <end position="586"/>
    </location>
</feature>
<keyword evidence="5 6" id="KW-0472">Membrane</keyword>
<dbReference type="GO" id="GO:0015086">
    <property type="term" value="F:cadmium ion transmembrane transporter activity"/>
    <property type="evidence" value="ECO:0007669"/>
    <property type="project" value="TreeGrafter"/>
</dbReference>
<feature type="transmembrane region" description="Helical" evidence="6">
    <location>
        <begin position="240"/>
        <end position="259"/>
    </location>
</feature>
<evidence type="ECO:0000256" key="1">
    <source>
        <dbReference type="ARBA" id="ARBA00004651"/>
    </source>
</evidence>
<dbReference type="Proteomes" id="UP000295344">
    <property type="component" value="Unassembled WGS sequence"/>
</dbReference>
<keyword evidence="4 6" id="KW-1133">Transmembrane helix</keyword>
<dbReference type="InterPro" id="IPR023299">
    <property type="entry name" value="ATPase_P-typ_cyto_dom_N"/>
</dbReference>
<dbReference type="Pfam" id="PF00122">
    <property type="entry name" value="E1-E2_ATPase"/>
    <property type="match status" value="1"/>
</dbReference>
<keyword evidence="6" id="KW-0547">Nucleotide-binding</keyword>
<dbReference type="PANTHER" id="PTHR48085">
    <property type="entry name" value="CADMIUM/ZINC-TRANSPORTING ATPASE HMA2-RELATED"/>
    <property type="match status" value="1"/>
</dbReference>
<dbReference type="NCBIfam" id="TIGR01525">
    <property type="entry name" value="ATPase-IB_hvy"/>
    <property type="match status" value="1"/>
</dbReference>
<dbReference type="SUPFAM" id="SSF56784">
    <property type="entry name" value="HAD-like"/>
    <property type="match status" value="1"/>
</dbReference>
<dbReference type="OrthoDB" id="7059309at2"/>
<evidence type="ECO:0000259" key="7">
    <source>
        <dbReference type="Pfam" id="PF00122"/>
    </source>
</evidence>
<comment type="subcellular location">
    <subcellularLocation>
        <location evidence="1">Cell membrane</location>
        <topology evidence="1">Multi-pass membrane protein</topology>
    </subcellularLocation>
</comment>
<accession>A0A4R7FKJ9</accession>
<dbReference type="GO" id="GO:0019829">
    <property type="term" value="F:ATPase-coupled monoatomic cation transmembrane transporter activity"/>
    <property type="evidence" value="ECO:0007669"/>
    <property type="project" value="InterPro"/>
</dbReference>
<protein>
    <submittedName>
        <fullName evidence="8">Heavy metal-(Cd/Co/Hg/Pb/Zn)-translocating P-type ATPase</fullName>
    </submittedName>
</protein>
<evidence type="ECO:0000313" key="8">
    <source>
        <dbReference type="EMBL" id="TDS76869.1"/>
    </source>
</evidence>
<feature type="domain" description="P-type ATPase A" evidence="7">
    <location>
        <begin position="127"/>
        <end position="223"/>
    </location>
</feature>
<dbReference type="GO" id="GO:0046872">
    <property type="term" value="F:metal ion binding"/>
    <property type="evidence" value="ECO:0007669"/>
    <property type="project" value="UniProtKB-KW"/>
</dbReference>
<keyword evidence="6" id="KW-1003">Cell membrane</keyword>
<dbReference type="InterPro" id="IPR059000">
    <property type="entry name" value="ATPase_P-type_domA"/>
</dbReference>
<keyword evidence="3 6" id="KW-0812">Transmembrane</keyword>
<evidence type="ECO:0000313" key="9">
    <source>
        <dbReference type="Proteomes" id="UP000295344"/>
    </source>
</evidence>
<dbReference type="InterPro" id="IPR008250">
    <property type="entry name" value="ATPase_P-typ_transduc_dom_A_sf"/>
</dbReference>
<comment type="similarity">
    <text evidence="2 6">Belongs to the cation transport ATPase (P-type) (TC 3.A.3) family. Type IB subfamily.</text>
</comment>
<evidence type="ECO:0000256" key="6">
    <source>
        <dbReference type="RuleBase" id="RU362081"/>
    </source>
</evidence>
<proteinExistence type="inferred from homology"/>
<evidence type="ECO:0000256" key="5">
    <source>
        <dbReference type="ARBA" id="ARBA00023136"/>
    </source>
</evidence>
<dbReference type="PRINTS" id="PR00120">
    <property type="entry name" value="HATPASE"/>
</dbReference>
<dbReference type="RefSeq" id="WP_133766018.1">
    <property type="nucleotide sequence ID" value="NZ_BAAARP010000002.1"/>
</dbReference>
<gene>
    <name evidence="8" type="ORF">CLV52_1808</name>
</gene>
<dbReference type="GO" id="GO:0005524">
    <property type="term" value="F:ATP binding"/>
    <property type="evidence" value="ECO:0007669"/>
    <property type="project" value="UniProtKB-UniRule"/>
</dbReference>
<evidence type="ECO:0000256" key="4">
    <source>
        <dbReference type="ARBA" id="ARBA00022989"/>
    </source>
</evidence>
<feature type="transmembrane region" description="Helical" evidence="6">
    <location>
        <begin position="265"/>
        <end position="286"/>
    </location>
</feature>
<dbReference type="InterPro" id="IPR023298">
    <property type="entry name" value="ATPase_P-typ_TM_dom_sf"/>
</dbReference>
<dbReference type="PRINTS" id="PR00119">
    <property type="entry name" value="CATATPASE"/>
</dbReference>
<organism evidence="8 9">
    <name type="scientific">Amnibacterium kyonggiense</name>
    <dbReference type="NCBI Taxonomy" id="595671"/>
    <lineage>
        <taxon>Bacteria</taxon>
        <taxon>Bacillati</taxon>
        <taxon>Actinomycetota</taxon>
        <taxon>Actinomycetes</taxon>
        <taxon>Micrococcales</taxon>
        <taxon>Microbacteriaceae</taxon>
        <taxon>Amnibacterium</taxon>
    </lineage>
</organism>
<reference evidence="8 9" key="1">
    <citation type="submission" date="2019-03" db="EMBL/GenBank/DDBJ databases">
        <title>Genomic Encyclopedia of Archaeal and Bacterial Type Strains, Phase II (KMG-II): from individual species to whole genera.</title>
        <authorList>
            <person name="Goeker M."/>
        </authorList>
    </citation>
    <scope>NUCLEOTIDE SEQUENCE [LARGE SCALE GENOMIC DNA]</scope>
    <source>
        <strain evidence="8 9">DSM 24782</strain>
    </source>
</reference>
<evidence type="ECO:0000256" key="2">
    <source>
        <dbReference type="ARBA" id="ARBA00006024"/>
    </source>
</evidence>
<dbReference type="GO" id="GO:0016887">
    <property type="term" value="F:ATP hydrolysis activity"/>
    <property type="evidence" value="ECO:0007669"/>
    <property type="project" value="InterPro"/>
</dbReference>
<dbReference type="Gene3D" id="3.40.1110.10">
    <property type="entry name" value="Calcium-transporting ATPase, cytoplasmic domain N"/>
    <property type="match status" value="1"/>
</dbReference>
<dbReference type="InterPro" id="IPR036412">
    <property type="entry name" value="HAD-like_sf"/>
</dbReference>
<keyword evidence="6" id="KW-0479">Metal-binding</keyword>
<dbReference type="InterPro" id="IPR051014">
    <property type="entry name" value="Cation_Transport_ATPase_IB"/>
</dbReference>
<dbReference type="PANTHER" id="PTHR48085:SF5">
    <property type="entry name" value="CADMIUM_ZINC-TRANSPORTING ATPASE HMA4-RELATED"/>
    <property type="match status" value="1"/>
</dbReference>
<keyword evidence="9" id="KW-1185">Reference proteome</keyword>
<keyword evidence="6" id="KW-0067">ATP-binding</keyword>
<dbReference type="PROSITE" id="PS00154">
    <property type="entry name" value="ATPASE_E1_E2"/>
    <property type="match status" value="1"/>
</dbReference>
<dbReference type="SUPFAM" id="SSF81653">
    <property type="entry name" value="Calcium ATPase, transduction domain A"/>
    <property type="match status" value="1"/>
</dbReference>
<dbReference type="InterPro" id="IPR001757">
    <property type="entry name" value="P_typ_ATPase"/>
</dbReference>
<dbReference type="InterPro" id="IPR018303">
    <property type="entry name" value="ATPase_P-typ_P_site"/>
</dbReference>